<dbReference type="PANTHER" id="PTHR34301:SF8">
    <property type="entry name" value="ATPASE DOMAIN-CONTAINING PROTEIN"/>
    <property type="match status" value="1"/>
</dbReference>
<dbReference type="SUPFAM" id="SSF48452">
    <property type="entry name" value="TPR-like"/>
    <property type="match status" value="1"/>
</dbReference>
<dbReference type="AlphaFoldDB" id="A0A4R4ZCE4"/>
<keyword evidence="3" id="KW-1185">Reference proteome</keyword>
<dbReference type="PANTHER" id="PTHR34301">
    <property type="entry name" value="DNA-BINDING PROTEIN-RELATED"/>
    <property type="match status" value="1"/>
</dbReference>
<name>A0A4R4ZCE4_9PSEU</name>
<sequence length="770" mass="85185">MVEFRHSRPIPVACCLLWALALHDVESAGTRLEALLEISALRNPFDYANPVRSGDLFAGRHVELSRISYVLDQAGPDHPAGYIALHGQRAAGKTSLLNMTQTLARQRGYVTARLDLVPADADPVAFFAKAYEAIIGAVGEAVGLTASDGRKITSRLVRRVMHGGTQDDFPLEFPENVAQAWAGGRLSEMALRADLEYLAEQAGQPIVLLVDEAQLVADRKDVLSMLRTLGTQLCGYVFVLAGTTDLLVRISEVFDALLRQFEPIKVEQFNEVADVHNCVMRPLRSLGLDSHDCFEDFHGVVQDLMSLTDGNPYEIQFFCHVMFHRWQSGETSKMVLSPGTLDSVREVMEVGGQVQDRPLISAVRKMSVDELVALNLLCSSLESSTVDELWFSHCITGAPSISREAFDGFRDGFVAKRIVEIDDGAVRLPGDLFDHIYVRLWTLNKIGQPRHPQLVSRYRFRALLTRRLEYALEDVVTGRPVRLLSTCCYGMTQGNLESCLELLDSLPDSPATSARIQYLHEAIVRCRFPAALDVTVVQCTYAGTTAVRWLYARDVDDIELTELPAFRAARERASALGGELRAERMRLPLKPWPDVRDWLVEHAGPAERSAMAGCHITESFDAYADGDVSGTVEHLSTAFRFEPSWMAANNLAYLALVRGEPMSALDWAEKAIPLTDEPKARALSRYNAAMALVKLGELAKARQGLDEAAGDLAPLPVPDYICRFLLVPQWADGGIGFEEKPRVNLPRAIDTALDMVGLTERHAGLRQSTE</sequence>
<keyword evidence="2" id="KW-0547">Nucleotide-binding</keyword>
<organism evidence="2 3">
    <name type="scientific">Saccharopolyspora elongata</name>
    <dbReference type="NCBI Taxonomy" id="2530387"/>
    <lineage>
        <taxon>Bacteria</taxon>
        <taxon>Bacillati</taxon>
        <taxon>Actinomycetota</taxon>
        <taxon>Actinomycetes</taxon>
        <taxon>Pseudonocardiales</taxon>
        <taxon>Pseudonocardiaceae</taxon>
        <taxon>Saccharopolyspora</taxon>
    </lineage>
</organism>
<evidence type="ECO:0000313" key="3">
    <source>
        <dbReference type="Proteomes" id="UP000294947"/>
    </source>
</evidence>
<dbReference type="Gene3D" id="3.40.50.300">
    <property type="entry name" value="P-loop containing nucleotide triphosphate hydrolases"/>
    <property type="match status" value="1"/>
</dbReference>
<feature type="domain" description="Orc1-like AAA ATPase" evidence="1">
    <location>
        <begin position="57"/>
        <end position="232"/>
    </location>
</feature>
<accession>A0A4R4ZCE4</accession>
<dbReference type="InterPro" id="IPR041664">
    <property type="entry name" value="AAA_16"/>
</dbReference>
<proteinExistence type="predicted"/>
<evidence type="ECO:0000259" key="1">
    <source>
        <dbReference type="Pfam" id="PF13191"/>
    </source>
</evidence>
<dbReference type="EMBL" id="SMKW01000002">
    <property type="protein sequence ID" value="TDD55955.1"/>
    <property type="molecule type" value="Genomic_DNA"/>
</dbReference>
<comment type="caution">
    <text evidence="2">The sequence shown here is derived from an EMBL/GenBank/DDBJ whole genome shotgun (WGS) entry which is preliminary data.</text>
</comment>
<dbReference type="Proteomes" id="UP000294947">
    <property type="component" value="Unassembled WGS sequence"/>
</dbReference>
<dbReference type="GO" id="GO:0016887">
    <property type="term" value="F:ATP hydrolysis activity"/>
    <property type="evidence" value="ECO:0007669"/>
    <property type="project" value="InterPro"/>
</dbReference>
<protein>
    <submittedName>
        <fullName evidence="2">ATP-binding protein</fullName>
    </submittedName>
</protein>
<reference evidence="2 3" key="1">
    <citation type="submission" date="2019-03" db="EMBL/GenBank/DDBJ databases">
        <title>Draft genome sequences of novel Actinobacteria.</title>
        <authorList>
            <person name="Sahin N."/>
            <person name="Ay H."/>
            <person name="Saygin H."/>
        </authorList>
    </citation>
    <scope>NUCLEOTIDE SEQUENCE [LARGE SCALE GENOMIC DNA]</scope>
    <source>
        <strain evidence="2 3">7K502</strain>
    </source>
</reference>
<dbReference type="InterPro" id="IPR027417">
    <property type="entry name" value="P-loop_NTPase"/>
</dbReference>
<dbReference type="Pfam" id="PF13191">
    <property type="entry name" value="AAA_16"/>
    <property type="match status" value="1"/>
</dbReference>
<dbReference type="GO" id="GO:0005524">
    <property type="term" value="F:ATP binding"/>
    <property type="evidence" value="ECO:0007669"/>
    <property type="project" value="UniProtKB-KW"/>
</dbReference>
<dbReference type="Gene3D" id="1.25.40.10">
    <property type="entry name" value="Tetratricopeptide repeat domain"/>
    <property type="match status" value="1"/>
</dbReference>
<dbReference type="OrthoDB" id="218695at2"/>
<dbReference type="SUPFAM" id="SSF52540">
    <property type="entry name" value="P-loop containing nucleoside triphosphate hydrolases"/>
    <property type="match status" value="1"/>
</dbReference>
<gene>
    <name evidence="2" type="ORF">E1288_01970</name>
</gene>
<dbReference type="InterPro" id="IPR011990">
    <property type="entry name" value="TPR-like_helical_dom_sf"/>
</dbReference>
<evidence type="ECO:0000313" key="2">
    <source>
        <dbReference type="EMBL" id="TDD55955.1"/>
    </source>
</evidence>
<keyword evidence="2" id="KW-0067">ATP-binding</keyword>